<keyword evidence="2" id="KW-0732">Signal</keyword>
<dbReference type="KEGG" id="bban:J4G43_025855"/>
<evidence type="ECO:0000256" key="2">
    <source>
        <dbReference type="SAM" id="SignalP"/>
    </source>
</evidence>
<feature type="chain" id="PRO_5037809101" evidence="2">
    <location>
        <begin position="21"/>
        <end position="175"/>
    </location>
</feature>
<dbReference type="EMBL" id="JAGEMI010000001">
    <property type="protein sequence ID" value="MBO1864603.1"/>
    <property type="molecule type" value="Genomic_DNA"/>
</dbReference>
<dbReference type="PROSITE" id="PS51257">
    <property type="entry name" value="PROKAR_LIPOPROTEIN"/>
    <property type="match status" value="1"/>
</dbReference>
<name>A0A939M8M0_9BRAD</name>
<feature type="compositionally biased region" description="Basic residues" evidence="1">
    <location>
        <begin position="143"/>
        <end position="157"/>
    </location>
</feature>
<sequence length="175" mass="18739">MTRLASIALLALLLAGCASRGPASIAGGECRIFEAPRYEVRGAREYDQDWIDSQVEGGVGGCHWKRPARRPAAIEASPAPRVAPAKPARRGIIRRIRDRVLPTRSTPPVAAAPIEVPPAPVIAPAPDPAPPRPQRARAAAAAARRRLMAKRTGRPRQRPAGPNPREASDLQAGWE</sequence>
<protein>
    <submittedName>
        <fullName evidence="3">Uncharacterized protein</fullName>
    </submittedName>
</protein>
<feature type="region of interest" description="Disordered" evidence="1">
    <location>
        <begin position="97"/>
        <end position="175"/>
    </location>
</feature>
<proteinExistence type="predicted"/>
<evidence type="ECO:0000313" key="5">
    <source>
        <dbReference type="Proteomes" id="UP000664702"/>
    </source>
</evidence>
<gene>
    <name evidence="4" type="ORF">J4G43_025855</name>
    <name evidence="3" type="ORF">J4G43_27855</name>
</gene>
<dbReference type="RefSeq" id="WP_208086706.1">
    <property type="nucleotide sequence ID" value="NZ_CP086136.1"/>
</dbReference>
<feature type="signal peptide" evidence="2">
    <location>
        <begin position="1"/>
        <end position="20"/>
    </location>
</feature>
<feature type="compositionally biased region" description="Pro residues" evidence="1">
    <location>
        <begin position="115"/>
        <end position="133"/>
    </location>
</feature>
<dbReference type="AlphaFoldDB" id="A0A939M8M0"/>
<reference evidence="3" key="1">
    <citation type="submission" date="2021-03" db="EMBL/GenBank/DDBJ databases">
        <title>Whole Genome Sequence of Bradyrhizobium sp. Strain 144S4.</title>
        <authorList>
            <person name="Bromfield E.S.P."/>
            <person name="Cloutier S."/>
        </authorList>
    </citation>
    <scope>NUCLEOTIDE SEQUENCE [LARGE SCALE GENOMIC DNA]</scope>
    <source>
        <strain evidence="3">144S4</strain>
    </source>
</reference>
<dbReference type="EMBL" id="CP086136">
    <property type="protein sequence ID" value="UEM08250.1"/>
    <property type="molecule type" value="Genomic_DNA"/>
</dbReference>
<organism evidence="3">
    <name type="scientific">Bradyrhizobium barranii subsp. barranii</name>
    <dbReference type="NCBI Taxonomy" id="2823807"/>
    <lineage>
        <taxon>Bacteria</taxon>
        <taxon>Pseudomonadati</taxon>
        <taxon>Pseudomonadota</taxon>
        <taxon>Alphaproteobacteria</taxon>
        <taxon>Hyphomicrobiales</taxon>
        <taxon>Nitrobacteraceae</taxon>
        <taxon>Bradyrhizobium</taxon>
        <taxon>Bradyrhizobium barranii</taxon>
    </lineage>
</organism>
<reference evidence="4 5" key="2">
    <citation type="journal article" date="2022" name="Int. J. Syst. Evol. Microbiol.">
        <title>Strains of Bradyrhizobium barranii sp. nov. associated with legumes native to Canada are symbionts of soybeans and belong to different subspecies (subsp. barranii subsp. nov. and subsp. apii subsp. nov.) and symbiovars (sv. glycinearum and sv. septentrionale).</title>
        <authorList>
            <person name="Bromfield E.S.P."/>
            <person name="Cloutier S."/>
            <person name="Wasai-Hara S."/>
            <person name="Minamisawa K."/>
        </authorList>
    </citation>
    <scope>NUCLEOTIDE SEQUENCE [LARGE SCALE GENOMIC DNA]</scope>
    <source>
        <strain evidence="4 5">144S4</strain>
    </source>
</reference>
<dbReference type="Proteomes" id="UP000664702">
    <property type="component" value="Chromosome"/>
</dbReference>
<accession>A0A939M8M0</accession>
<evidence type="ECO:0000313" key="3">
    <source>
        <dbReference type="EMBL" id="MBO1864603.1"/>
    </source>
</evidence>
<evidence type="ECO:0000256" key="1">
    <source>
        <dbReference type="SAM" id="MobiDB-lite"/>
    </source>
</evidence>
<evidence type="ECO:0000313" key="4">
    <source>
        <dbReference type="EMBL" id="UEM08250.1"/>
    </source>
</evidence>